<sequence length="107" mass="11403">MPLPGHRSIYHIGLFVESWISARTERLEGHVLGVDSAGGQPSVATTILCSTRHGSTTTDAVRILEDRASGATPVVVLLEHVLMGALAAFTKVKNSQDGAVENGKRKR</sequence>
<evidence type="ECO:0000313" key="2">
    <source>
        <dbReference type="Proteomes" id="UP000799764"/>
    </source>
</evidence>
<gene>
    <name evidence="1" type="ORF">P171DRAFT_485607</name>
</gene>
<proteinExistence type="predicted"/>
<accession>A0A9P4PFL1</accession>
<dbReference type="EMBL" id="MU001501">
    <property type="protein sequence ID" value="KAF2444144.1"/>
    <property type="molecule type" value="Genomic_DNA"/>
</dbReference>
<comment type="caution">
    <text evidence="1">The sequence shown here is derived from an EMBL/GenBank/DDBJ whole genome shotgun (WGS) entry which is preliminary data.</text>
</comment>
<protein>
    <submittedName>
        <fullName evidence="1">Uncharacterized protein</fullName>
    </submittedName>
</protein>
<organism evidence="1 2">
    <name type="scientific">Karstenula rhodostoma CBS 690.94</name>
    <dbReference type="NCBI Taxonomy" id="1392251"/>
    <lineage>
        <taxon>Eukaryota</taxon>
        <taxon>Fungi</taxon>
        <taxon>Dikarya</taxon>
        <taxon>Ascomycota</taxon>
        <taxon>Pezizomycotina</taxon>
        <taxon>Dothideomycetes</taxon>
        <taxon>Pleosporomycetidae</taxon>
        <taxon>Pleosporales</taxon>
        <taxon>Massarineae</taxon>
        <taxon>Didymosphaeriaceae</taxon>
        <taxon>Karstenula</taxon>
    </lineage>
</organism>
<name>A0A9P4PFL1_9PLEO</name>
<keyword evidence="2" id="KW-1185">Reference proteome</keyword>
<reference evidence="1" key="1">
    <citation type="journal article" date="2020" name="Stud. Mycol.">
        <title>101 Dothideomycetes genomes: a test case for predicting lifestyles and emergence of pathogens.</title>
        <authorList>
            <person name="Haridas S."/>
            <person name="Albert R."/>
            <person name="Binder M."/>
            <person name="Bloem J."/>
            <person name="Labutti K."/>
            <person name="Salamov A."/>
            <person name="Andreopoulos B."/>
            <person name="Baker S."/>
            <person name="Barry K."/>
            <person name="Bills G."/>
            <person name="Bluhm B."/>
            <person name="Cannon C."/>
            <person name="Castanera R."/>
            <person name="Culley D."/>
            <person name="Daum C."/>
            <person name="Ezra D."/>
            <person name="Gonzalez J."/>
            <person name="Henrissat B."/>
            <person name="Kuo A."/>
            <person name="Liang C."/>
            <person name="Lipzen A."/>
            <person name="Lutzoni F."/>
            <person name="Magnuson J."/>
            <person name="Mondo S."/>
            <person name="Nolan M."/>
            <person name="Ohm R."/>
            <person name="Pangilinan J."/>
            <person name="Park H.-J."/>
            <person name="Ramirez L."/>
            <person name="Alfaro M."/>
            <person name="Sun H."/>
            <person name="Tritt A."/>
            <person name="Yoshinaga Y."/>
            <person name="Zwiers L.-H."/>
            <person name="Turgeon B."/>
            <person name="Goodwin S."/>
            <person name="Spatafora J."/>
            <person name="Crous P."/>
            <person name="Grigoriev I."/>
        </authorList>
    </citation>
    <scope>NUCLEOTIDE SEQUENCE</scope>
    <source>
        <strain evidence="1">CBS 690.94</strain>
    </source>
</reference>
<dbReference type="Proteomes" id="UP000799764">
    <property type="component" value="Unassembled WGS sequence"/>
</dbReference>
<dbReference type="AlphaFoldDB" id="A0A9P4PFL1"/>
<evidence type="ECO:0000313" key="1">
    <source>
        <dbReference type="EMBL" id="KAF2444144.1"/>
    </source>
</evidence>